<evidence type="ECO:0000256" key="1">
    <source>
        <dbReference type="SAM" id="MobiDB-lite"/>
    </source>
</evidence>
<evidence type="ECO:0000313" key="2">
    <source>
        <dbReference type="EMBL" id="KAK7007531.1"/>
    </source>
</evidence>
<dbReference type="EMBL" id="JAWWNJ010000070">
    <property type="protein sequence ID" value="KAK7007531.1"/>
    <property type="molecule type" value="Genomic_DNA"/>
</dbReference>
<feature type="region of interest" description="Disordered" evidence="1">
    <location>
        <begin position="42"/>
        <end position="152"/>
    </location>
</feature>
<reference evidence="2 3" key="1">
    <citation type="journal article" date="2024" name="J Genomics">
        <title>Draft genome sequencing and assembly of Favolaschia claudopus CIRM-BRFM 2984 isolated from oak limbs.</title>
        <authorList>
            <person name="Navarro D."/>
            <person name="Drula E."/>
            <person name="Chaduli D."/>
            <person name="Cazenave R."/>
            <person name="Ahrendt S."/>
            <person name="Wang J."/>
            <person name="Lipzen A."/>
            <person name="Daum C."/>
            <person name="Barry K."/>
            <person name="Grigoriev I.V."/>
            <person name="Favel A."/>
            <person name="Rosso M.N."/>
            <person name="Martin F."/>
        </authorList>
    </citation>
    <scope>NUCLEOTIDE SEQUENCE [LARGE SCALE GENOMIC DNA]</scope>
    <source>
        <strain evidence="2 3">CIRM-BRFM 2984</strain>
    </source>
</reference>
<accession>A0AAW0AE58</accession>
<organism evidence="2 3">
    <name type="scientific">Favolaschia claudopus</name>
    <dbReference type="NCBI Taxonomy" id="2862362"/>
    <lineage>
        <taxon>Eukaryota</taxon>
        <taxon>Fungi</taxon>
        <taxon>Dikarya</taxon>
        <taxon>Basidiomycota</taxon>
        <taxon>Agaricomycotina</taxon>
        <taxon>Agaricomycetes</taxon>
        <taxon>Agaricomycetidae</taxon>
        <taxon>Agaricales</taxon>
        <taxon>Marasmiineae</taxon>
        <taxon>Mycenaceae</taxon>
        <taxon>Favolaschia</taxon>
    </lineage>
</organism>
<keyword evidence="3" id="KW-1185">Reference proteome</keyword>
<name>A0AAW0AE58_9AGAR</name>
<sequence>MRPPLLAPDFPFPSSLANAGAGAAANADTCLPDTEITAPCGALQAGTRHKDLEGYRDDSRTTSQSEKRVGWEVNVGGGGAKMSRKEIRGGGGGELSDRRRAGWGGSSPEAGLTSLPQESGKKNERSWSHAVHSPPLLNVSHPSRHLTAPSTSPHPLTILPLATIPRFMPSDSLVRLPPPSPLAPCTSLQSTRPAKCVRAHRANATASKDGVGSRVLWVVLLVSAHPPSGPNLTESLPILPATATCSQRASVAVDHCCAVSRFGVHGCYTPPQTMRRDVRGIRVDGDRGSCRAGAGYEVVGTVVNELRWGGWGSARRSAARHGGREARGGMRDRGEGKRTS</sequence>
<comment type="caution">
    <text evidence="2">The sequence shown here is derived from an EMBL/GenBank/DDBJ whole genome shotgun (WGS) entry which is preliminary data.</text>
</comment>
<dbReference type="AlphaFoldDB" id="A0AAW0AE58"/>
<gene>
    <name evidence="2" type="ORF">R3P38DRAFT_2792297</name>
</gene>
<dbReference type="Proteomes" id="UP001362999">
    <property type="component" value="Unassembled WGS sequence"/>
</dbReference>
<feature type="compositionally biased region" description="Basic and acidic residues" evidence="1">
    <location>
        <begin position="322"/>
        <end position="340"/>
    </location>
</feature>
<feature type="compositionally biased region" description="Basic and acidic residues" evidence="1">
    <location>
        <begin position="48"/>
        <end position="70"/>
    </location>
</feature>
<protein>
    <submittedName>
        <fullName evidence="2">Uncharacterized protein</fullName>
    </submittedName>
</protein>
<proteinExistence type="predicted"/>
<feature type="region of interest" description="Disordered" evidence="1">
    <location>
        <begin position="314"/>
        <end position="340"/>
    </location>
</feature>
<evidence type="ECO:0000313" key="3">
    <source>
        <dbReference type="Proteomes" id="UP001362999"/>
    </source>
</evidence>